<keyword evidence="5" id="KW-1185">Reference proteome</keyword>
<dbReference type="RefSeq" id="WP_107190720.1">
    <property type="nucleotide sequence ID" value="NZ_PYMN01000018.1"/>
</dbReference>
<dbReference type="PANTHER" id="PTHR23416:SF23">
    <property type="entry name" value="ACETYLTRANSFERASE C18B11.09C-RELATED"/>
    <property type="match status" value="1"/>
</dbReference>
<evidence type="ECO:0000313" key="6">
    <source>
        <dbReference type="Proteomes" id="UP000241618"/>
    </source>
</evidence>
<organism evidence="4 6">
    <name type="scientific">Photobacterium phosphoreum</name>
    <dbReference type="NCBI Taxonomy" id="659"/>
    <lineage>
        <taxon>Bacteria</taxon>
        <taxon>Pseudomonadati</taxon>
        <taxon>Pseudomonadota</taxon>
        <taxon>Gammaproteobacteria</taxon>
        <taxon>Vibrionales</taxon>
        <taxon>Vibrionaceae</taxon>
        <taxon>Photobacterium</taxon>
    </lineage>
</organism>
<comment type="caution">
    <text evidence="4">The sequence shown here is derived from an EMBL/GenBank/DDBJ whole genome shotgun (WGS) entry which is preliminary data.</text>
</comment>
<dbReference type="Gene3D" id="2.160.10.10">
    <property type="entry name" value="Hexapeptide repeat proteins"/>
    <property type="match status" value="1"/>
</dbReference>
<dbReference type="Proteomes" id="UP000241618">
    <property type="component" value="Unassembled WGS sequence"/>
</dbReference>
<evidence type="ECO:0000313" key="4">
    <source>
        <dbReference type="EMBL" id="PSU51352.1"/>
    </source>
</evidence>
<dbReference type="EMBL" id="PYMP01000011">
    <property type="protein sequence ID" value="PSU51352.1"/>
    <property type="molecule type" value="Genomic_DNA"/>
</dbReference>
<reference evidence="5 6" key="1">
    <citation type="submission" date="2018-03" db="EMBL/GenBank/DDBJ databases">
        <title>Whole genome sequencing of Histamine producing bacteria.</title>
        <authorList>
            <person name="Butler K."/>
        </authorList>
    </citation>
    <scope>NUCLEOTIDE SEQUENCE [LARGE SCALE GENOMIC DNA]</scope>
    <source>
        <strain evidence="4 6">FS-6.1</strain>
        <strain evidence="3 5">FS-6.2</strain>
    </source>
</reference>
<name>A0A2T3JQK5_PHOPO</name>
<dbReference type="Proteomes" id="UP000241405">
    <property type="component" value="Unassembled WGS sequence"/>
</dbReference>
<dbReference type="AlphaFoldDB" id="A0A2T3JQK5"/>
<dbReference type="GO" id="GO:0008374">
    <property type="term" value="F:O-acyltransferase activity"/>
    <property type="evidence" value="ECO:0007669"/>
    <property type="project" value="TreeGrafter"/>
</dbReference>
<protein>
    <submittedName>
        <fullName evidence="4">Acetyltransferase</fullName>
    </submittedName>
</protein>
<dbReference type="InterPro" id="IPR051159">
    <property type="entry name" value="Hexapeptide_acetyltransf"/>
</dbReference>
<proteinExistence type="inferred from homology"/>
<dbReference type="EMBL" id="PYMO01000001">
    <property type="protein sequence ID" value="PSU27216.1"/>
    <property type="molecule type" value="Genomic_DNA"/>
</dbReference>
<dbReference type="CDD" id="cd04647">
    <property type="entry name" value="LbH_MAT_like"/>
    <property type="match status" value="1"/>
</dbReference>
<evidence type="ECO:0000313" key="3">
    <source>
        <dbReference type="EMBL" id="PSU27216.1"/>
    </source>
</evidence>
<dbReference type="SUPFAM" id="SSF51161">
    <property type="entry name" value="Trimeric LpxA-like enzymes"/>
    <property type="match status" value="1"/>
</dbReference>
<accession>A0A2T3JQK5</accession>
<comment type="similarity">
    <text evidence="1">Belongs to the transferase hexapeptide repeat family.</text>
</comment>
<gene>
    <name evidence="4" type="ORF">C9J18_12570</name>
    <name evidence="3" type="ORF">CTM96_00345</name>
</gene>
<evidence type="ECO:0000256" key="2">
    <source>
        <dbReference type="ARBA" id="ARBA00022679"/>
    </source>
</evidence>
<evidence type="ECO:0000256" key="1">
    <source>
        <dbReference type="ARBA" id="ARBA00007274"/>
    </source>
</evidence>
<sequence length="248" mass="27869">MYLFSFTQCKKWLKNSQHSFPMALYRLISFMRCFELPLPQWWYSTLYSLHQVFTTLWRYIIHFFYYLPAFKGRLHCYGKYTKLDNGLPFFSGPLIMTIGDNCRISGKTTFSGRTDSINPTLNIGNNVDIGWQTTIAVGNKIIIGDNVRIASQGFLCGYPGHPIDPHLRAQGLADLPQQIGNIILENDVWVCTRVSIMGNVTIGIGSIIATGSVVTKSFPPYTLIAGNPAKAIKTIAFRTLSSHNKDTS</sequence>
<keyword evidence="2 4" id="KW-0808">Transferase</keyword>
<dbReference type="PANTHER" id="PTHR23416">
    <property type="entry name" value="SIALIC ACID SYNTHASE-RELATED"/>
    <property type="match status" value="1"/>
</dbReference>
<dbReference type="GO" id="GO:0005829">
    <property type="term" value="C:cytosol"/>
    <property type="evidence" value="ECO:0007669"/>
    <property type="project" value="TreeGrafter"/>
</dbReference>
<dbReference type="InterPro" id="IPR011004">
    <property type="entry name" value="Trimer_LpxA-like_sf"/>
</dbReference>
<evidence type="ECO:0000313" key="5">
    <source>
        <dbReference type="Proteomes" id="UP000241405"/>
    </source>
</evidence>